<organism evidence="9 10">
    <name type="scientific">Cohnella fermenti</name>
    <dbReference type="NCBI Taxonomy" id="2565925"/>
    <lineage>
        <taxon>Bacteria</taxon>
        <taxon>Bacillati</taxon>
        <taxon>Bacillota</taxon>
        <taxon>Bacilli</taxon>
        <taxon>Bacillales</taxon>
        <taxon>Paenibacillaceae</taxon>
        <taxon>Cohnella</taxon>
    </lineage>
</organism>
<evidence type="ECO:0000256" key="7">
    <source>
        <dbReference type="RuleBase" id="RU004504"/>
    </source>
</evidence>
<evidence type="ECO:0000313" key="9">
    <source>
        <dbReference type="EMBL" id="THF75624.1"/>
    </source>
</evidence>
<dbReference type="PANTHER" id="PTHR11601">
    <property type="entry name" value="CYSTEINE DESULFURYLASE FAMILY MEMBER"/>
    <property type="match status" value="1"/>
</dbReference>
<dbReference type="Gene3D" id="3.90.1150.10">
    <property type="entry name" value="Aspartate Aminotransferase, domain 1"/>
    <property type="match status" value="1"/>
</dbReference>
<keyword evidence="3" id="KW-0479">Metal-binding</keyword>
<comment type="similarity">
    <text evidence="2">Belongs to the class-V pyridoxal-phosphate-dependent aminotransferase family. NifS/IscS subfamily.</text>
</comment>
<dbReference type="InterPro" id="IPR000192">
    <property type="entry name" value="Aminotrans_V_dom"/>
</dbReference>
<dbReference type="PANTHER" id="PTHR11601:SF50">
    <property type="entry name" value="CYSTEINE DESULFURASE ISCS 2-RELATED"/>
    <property type="match status" value="1"/>
</dbReference>
<dbReference type="OrthoDB" id="9808002at2"/>
<proteinExistence type="inferred from homology"/>
<evidence type="ECO:0000259" key="8">
    <source>
        <dbReference type="Pfam" id="PF00266"/>
    </source>
</evidence>
<keyword evidence="5" id="KW-0408">Iron</keyword>
<keyword evidence="6" id="KW-0411">Iron-sulfur</keyword>
<dbReference type="InterPro" id="IPR015422">
    <property type="entry name" value="PyrdxlP-dep_Trfase_small"/>
</dbReference>
<evidence type="ECO:0000256" key="1">
    <source>
        <dbReference type="ARBA" id="ARBA00001933"/>
    </source>
</evidence>
<dbReference type="GO" id="GO:0031071">
    <property type="term" value="F:cysteine desulfurase activity"/>
    <property type="evidence" value="ECO:0007669"/>
    <property type="project" value="UniProtKB-ARBA"/>
</dbReference>
<comment type="caution">
    <text evidence="9">The sequence shown here is derived from an EMBL/GenBank/DDBJ whole genome shotgun (WGS) entry which is preliminary data.</text>
</comment>
<dbReference type="FunFam" id="3.40.640.10:FF:000084">
    <property type="entry name" value="IscS-like cysteine desulfurase"/>
    <property type="match status" value="1"/>
</dbReference>
<dbReference type="AlphaFoldDB" id="A0A4S4BNS1"/>
<protein>
    <submittedName>
        <fullName evidence="9">Cysteine desulfurase</fullName>
    </submittedName>
</protein>
<keyword evidence="10" id="KW-1185">Reference proteome</keyword>
<evidence type="ECO:0000313" key="10">
    <source>
        <dbReference type="Proteomes" id="UP000310636"/>
    </source>
</evidence>
<dbReference type="EMBL" id="SSOB01000030">
    <property type="protein sequence ID" value="THF75624.1"/>
    <property type="molecule type" value="Genomic_DNA"/>
</dbReference>
<dbReference type="PROSITE" id="PS00595">
    <property type="entry name" value="AA_TRANSFER_CLASS_5"/>
    <property type="match status" value="1"/>
</dbReference>
<dbReference type="GO" id="GO:0051536">
    <property type="term" value="F:iron-sulfur cluster binding"/>
    <property type="evidence" value="ECO:0007669"/>
    <property type="project" value="UniProtKB-KW"/>
</dbReference>
<dbReference type="Pfam" id="PF00266">
    <property type="entry name" value="Aminotran_5"/>
    <property type="match status" value="1"/>
</dbReference>
<dbReference type="SUPFAM" id="SSF53383">
    <property type="entry name" value="PLP-dependent transferases"/>
    <property type="match status" value="1"/>
</dbReference>
<dbReference type="Gene3D" id="3.40.640.10">
    <property type="entry name" value="Type I PLP-dependent aspartate aminotransferase-like (Major domain)"/>
    <property type="match status" value="1"/>
</dbReference>
<reference evidence="9 10" key="1">
    <citation type="submission" date="2019-04" db="EMBL/GenBank/DDBJ databases">
        <title>Cohnella sp. nov. isolated from preserved vegetables.</title>
        <authorList>
            <person name="Lin S.-Y."/>
            <person name="Hung M.-H."/>
            <person name="Young C.-C."/>
        </authorList>
    </citation>
    <scope>NUCLEOTIDE SEQUENCE [LARGE SCALE GENOMIC DNA]</scope>
    <source>
        <strain evidence="9 10">CC-MHH1044</strain>
    </source>
</reference>
<keyword evidence="4" id="KW-0663">Pyridoxal phosphate</keyword>
<evidence type="ECO:0000256" key="3">
    <source>
        <dbReference type="ARBA" id="ARBA00022723"/>
    </source>
</evidence>
<dbReference type="InterPro" id="IPR015424">
    <property type="entry name" value="PyrdxlP-dep_Trfase"/>
</dbReference>
<sequence length="414" mass="45521">MRILLWSFFTRSVGYIIKVQRGESHLRTYYFDHCASTPPYEQVVQTVGELMRLHYANATALHRSGKEAAKLVERARQSVAQSLGAKSEEVLFTSGGTESNNLALKGILFTGGRKAAKHLITTAIEHSSVYNTAKQLERFGIETTFLPVDSSGRVSVRDVEAAIRPNTALVSVMHVNNETGVVQPVEEIAVLLAKHPQIRFHVDGVQAIGKVKLEWKAAAGIDLYSGSAHKFRGPKGVGLLLKREGLELEPLLEGGGQEDGYRGGTHNLPGIVGMSQALRLTMESLETRREKMFALRRLAIERVKAIPELTLNVPEDEAMVSPQVVNVSYPGMRPEVLVHMLEQSEVFVSTQSACSSKSLKPSRVLLAMGHSAARASGSLRISFGDEHEAEDVEELIRRLKTTVVKLKPLERSRG</sequence>
<evidence type="ECO:0000256" key="5">
    <source>
        <dbReference type="ARBA" id="ARBA00023004"/>
    </source>
</evidence>
<dbReference type="InterPro" id="IPR015421">
    <property type="entry name" value="PyrdxlP-dep_Trfase_major"/>
</dbReference>
<dbReference type="Gene3D" id="1.10.260.50">
    <property type="match status" value="1"/>
</dbReference>
<dbReference type="InterPro" id="IPR016454">
    <property type="entry name" value="Cysteine_dSase"/>
</dbReference>
<gene>
    <name evidence="9" type="ORF">E6C55_21445</name>
</gene>
<evidence type="ECO:0000256" key="4">
    <source>
        <dbReference type="ARBA" id="ARBA00022898"/>
    </source>
</evidence>
<dbReference type="Proteomes" id="UP000310636">
    <property type="component" value="Unassembled WGS sequence"/>
</dbReference>
<feature type="domain" description="Aminotransferase class V" evidence="8">
    <location>
        <begin position="30"/>
        <end position="395"/>
    </location>
</feature>
<dbReference type="GO" id="GO:0046872">
    <property type="term" value="F:metal ion binding"/>
    <property type="evidence" value="ECO:0007669"/>
    <property type="project" value="UniProtKB-KW"/>
</dbReference>
<evidence type="ECO:0000256" key="6">
    <source>
        <dbReference type="ARBA" id="ARBA00023014"/>
    </source>
</evidence>
<dbReference type="InterPro" id="IPR020578">
    <property type="entry name" value="Aminotrans_V_PyrdxlP_BS"/>
</dbReference>
<name>A0A4S4BNS1_9BACL</name>
<comment type="cofactor">
    <cofactor evidence="1 7">
        <name>pyridoxal 5'-phosphate</name>
        <dbReference type="ChEBI" id="CHEBI:597326"/>
    </cofactor>
</comment>
<accession>A0A4S4BNS1</accession>
<dbReference type="PIRSF" id="PIRSF005572">
    <property type="entry name" value="NifS"/>
    <property type="match status" value="1"/>
</dbReference>
<evidence type="ECO:0000256" key="2">
    <source>
        <dbReference type="ARBA" id="ARBA00006490"/>
    </source>
</evidence>